<feature type="transmembrane region" description="Helical" evidence="1">
    <location>
        <begin position="385"/>
        <end position="402"/>
    </location>
</feature>
<feature type="transmembrane region" description="Helical" evidence="1">
    <location>
        <begin position="436"/>
        <end position="459"/>
    </location>
</feature>
<feature type="transmembrane region" description="Helical" evidence="1">
    <location>
        <begin position="272"/>
        <end position="294"/>
    </location>
</feature>
<accession>A0A9D2BI49</accession>
<comment type="caution">
    <text evidence="2">The sequence shown here is derived from an EMBL/GenBank/DDBJ whole genome shotgun (WGS) entry which is preliminary data.</text>
</comment>
<dbReference type="PANTHER" id="PTHR38454:SF1">
    <property type="entry name" value="INTEGRAL MEMBRANE PROTEIN"/>
    <property type="match status" value="1"/>
</dbReference>
<dbReference type="AlphaFoldDB" id="A0A9D2BI49"/>
<organism evidence="2 3">
    <name type="scientific">Candidatus Fusicatenibacter merdavium</name>
    <dbReference type="NCBI Taxonomy" id="2838600"/>
    <lineage>
        <taxon>Bacteria</taxon>
        <taxon>Bacillati</taxon>
        <taxon>Bacillota</taxon>
        <taxon>Clostridia</taxon>
        <taxon>Lachnospirales</taxon>
        <taxon>Lachnospiraceae</taxon>
        <taxon>Fusicatenibacter</taxon>
    </lineage>
</organism>
<gene>
    <name evidence="2" type="ORF">H9734_01775</name>
</gene>
<keyword evidence="1" id="KW-0812">Transmembrane</keyword>
<keyword evidence="1" id="KW-0472">Membrane</keyword>
<dbReference type="EMBL" id="DXEK01000025">
    <property type="protein sequence ID" value="HIX76317.1"/>
    <property type="molecule type" value="Genomic_DNA"/>
</dbReference>
<evidence type="ECO:0000313" key="2">
    <source>
        <dbReference type="EMBL" id="HIX76317.1"/>
    </source>
</evidence>
<feature type="transmembrane region" description="Helical" evidence="1">
    <location>
        <begin position="938"/>
        <end position="958"/>
    </location>
</feature>
<feature type="transmembrane region" description="Helical" evidence="1">
    <location>
        <begin position="171"/>
        <end position="190"/>
    </location>
</feature>
<dbReference type="Pfam" id="PF09586">
    <property type="entry name" value="YfhO"/>
    <property type="match status" value="1"/>
</dbReference>
<feature type="transmembrane region" description="Helical" evidence="1">
    <location>
        <begin position="221"/>
        <end position="252"/>
    </location>
</feature>
<name>A0A9D2BI49_9FIRM</name>
<feature type="transmembrane region" description="Helical" evidence="1">
    <location>
        <begin position="34"/>
        <end position="60"/>
    </location>
</feature>
<evidence type="ECO:0000256" key="1">
    <source>
        <dbReference type="SAM" id="Phobius"/>
    </source>
</evidence>
<dbReference type="InterPro" id="IPR018580">
    <property type="entry name" value="Uncharacterised_YfhO"/>
</dbReference>
<proteinExistence type="predicted"/>
<feature type="transmembrane region" description="Helical" evidence="1">
    <location>
        <begin position="466"/>
        <end position="485"/>
    </location>
</feature>
<sequence>MTRERIPYEKRQENRRAVPGRNLRRTARKRAGEYGTWSYVPVYTVCFLFTAAIVFSAFYLNGKTFVWDSDGVTQHFNALLYYRSWLREFLHSLFVEHRLEIPLWDLKIGYGSDILTTLHYYAYGDPLNLLSVFVPKEAWMDEFYTFLILLRIYLAGLTFSYFCFQRKEEKTAILMGALLYAFSFWTIYAAVRHPYFMNPMIYFPLVLAGADRIFRKKRPFLYIFSLAAAILSNFYFGYMTCILVILYCIFRYRTLFGKFQWKKLAVWAGRFFGYSIPALMLACVLLVPVALCAVSSGRLSQDRWIPLFYSASYYKSFLSAFLYGEAGNWSEMGYTAYGLLGIFLLFLQKKKNTALKIGYLLLTVFLLLPLAGYAMNGFSYAANRFAWSYAMLVAYIFVHTWKDLVTLSDRQKKLLLIAGAVYLVLCLAFEESRTEAVLGALVLFAILLLWLLSAGIHWIREKKIRLFRTCAVLGLIACLGFQGIYRYSPSEEGYVGEFTENNGAYLNLTAYSPSTAAAETGDTSFWRYDQYGTETWQYHNANVALGLNSVTYYWSLSDPSVFQFQKEMYLNLQRNFLYQNLDGRSFLDALSGVKYFVVASGGECYLPYGFSQNANTVWVGEEAQTALEYEAAGRDTSGLSAVKASVYGTDNSLPLAYTYDRWIFREEYEKLSVTEKQQALLQGIVLEDSTLPAAAPVFDDQVQDCQVQFSGKIEQEDGGLLVREAGASMTLTFAGMPESETYLIFEGLDYEGIRPSDCYTQEEWAKLSSYEKNQVKQQDSRWTAPDATTLSVYGNGIKNLSYLNERNSFYSGLHDYLVNTGYSDDGLQTITVVFQKEGHYSFEDYSVVCQPVENLGGYVEERNQNVLEQVEVGTNRISGEIRLDQAKALCITIPYSEGWTATVDGVETELKRANTMFMALELEPGSHEIVLTYRTPGLTAGAALTLGGCVVCAVLWRLDTVRRRRNRNLRRRK</sequence>
<feature type="transmembrane region" description="Helical" evidence="1">
    <location>
        <begin position="359"/>
        <end position="379"/>
    </location>
</feature>
<dbReference type="Proteomes" id="UP000886890">
    <property type="component" value="Unassembled WGS sequence"/>
</dbReference>
<dbReference type="PANTHER" id="PTHR38454">
    <property type="entry name" value="INTEGRAL MEMBRANE PROTEIN-RELATED"/>
    <property type="match status" value="1"/>
</dbReference>
<feature type="transmembrane region" description="Helical" evidence="1">
    <location>
        <begin position="143"/>
        <end position="164"/>
    </location>
</feature>
<protein>
    <submittedName>
        <fullName evidence="2">YfhO family protein</fullName>
    </submittedName>
</protein>
<feature type="transmembrane region" description="Helical" evidence="1">
    <location>
        <begin position="414"/>
        <end position="430"/>
    </location>
</feature>
<evidence type="ECO:0000313" key="3">
    <source>
        <dbReference type="Proteomes" id="UP000886890"/>
    </source>
</evidence>
<keyword evidence="1" id="KW-1133">Transmembrane helix</keyword>
<reference evidence="2" key="2">
    <citation type="submission" date="2021-04" db="EMBL/GenBank/DDBJ databases">
        <authorList>
            <person name="Gilroy R."/>
        </authorList>
    </citation>
    <scope>NUCLEOTIDE SEQUENCE</scope>
    <source>
        <strain evidence="2">CHK183-1962</strain>
    </source>
</reference>
<feature type="transmembrane region" description="Helical" evidence="1">
    <location>
        <begin position="329"/>
        <end position="347"/>
    </location>
</feature>
<reference evidence="2" key="1">
    <citation type="journal article" date="2021" name="PeerJ">
        <title>Extensive microbial diversity within the chicken gut microbiome revealed by metagenomics and culture.</title>
        <authorList>
            <person name="Gilroy R."/>
            <person name="Ravi A."/>
            <person name="Getino M."/>
            <person name="Pursley I."/>
            <person name="Horton D.L."/>
            <person name="Alikhan N.F."/>
            <person name="Baker D."/>
            <person name="Gharbi K."/>
            <person name="Hall N."/>
            <person name="Watson M."/>
            <person name="Adriaenssens E.M."/>
            <person name="Foster-Nyarko E."/>
            <person name="Jarju S."/>
            <person name="Secka A."/>
            <person name="Antonio M."/>
            <person name="Oren A."/>
            <person name="Chaudhuri R.R."/>
            <person name="La Ragione R."/>
            <person name="Hildebrand F."/>
            <person name="Pallen M.J."/>
        </authorList>
    </citation>
    <scope>NUCLEOTIDE SEQUENCE</scope>
    <source>
        <strain evidence="2">CHK183-1962</strain>
    </source>
</reference>